<dbReference type="Pfam" id="PF01975">
    <property type="entry name" value="SurE"/>
    <property type="match status" value="1"/>
</dbReference>
<comment type="catalytic activity">
    <reaction evidence="1">
        <text>a ribonucleoside 5'-phosphate + H2O = a ribonucleoside + phosphate</text>
        <dbReference type="Rhea" id="RHEA:12484"/>
        <dbReference type="ChEBI" id="CHEBI:15377"/>
        <dbReference type="ChEBI" id="CHEBI:18254"/>
        <dbReference type="ChEBI" id="CHEBI:43474"/>
        <dbReference type="ChEBI" id="CHEBI:58043"/>
        <dbReference type="EC" id="3.1.3.5"/>
    </reaction>
</comment>
<dbReference type="OrthoDB" id="9780815at2"/>
<dbReference type="EC" id="3.1.3.5" evidence="3"/>
<dbReference type="GO" id="GO:0008253">
    <property type="term" value="F:5'-nucleotidase activity"/>
    <property type="evidence" value="ECO:0007669"/>
    <property type="project" value="UniProtKB-EC"/>
</dbReference>
<keyword evidence="8" id="KW-1185">Reference proteome</keyword>
<keyword evidence="5 7" id="KW-0378">Hydrolase</keyword>
<dbReference type="SUPFAM" id="SSF64167">
    <property type="entry name" value="SurE-like"/>
    <property type="match status" value="1"/>
</dbReference>
<keyword evidence="4" id="KW-0479">Metal-binding</keyword>
<dbReference type="InterPro" id="IPR002828">
    <property type="entry name" value="SurE-like_Pase/nucleotidase"/>
</dbReference>
<dbReference type="GO" id="GO:0046872">
    <property type="term" value="F:metal ion binding"/>
    <property type="evidence" value="ECO:0007669"/>
    <property type="project" value="UniProtKB-KW"/>
</dbReference>
<organism evidence="7 8">
    <name type="scientific">Roseimaritima multifibrata</name>
    <dbReference type="NCBI Taxonomy" id="1930274"/>
    <lineage>
        <taxon>Bacteria</taxon>
        <taxon>Pseudomonadati</taxon>
        <taxon>Planctomycetota</taxon>
        <taxon>Planctomycetia</taxon>
        <taxon>Pirellulales</taxon>
        <taxon>Pirellulaceae</taxon>
        <taxon>Roseimaritima</taxon>
    </lineage>
</organism>
<proteinExistence type="inferred from homology"/>
<protein>
    <recommendedName>
        <fullName evidence="3">5'-nucleotidase</fullName>
        <ecNumber evidence="3">3.1.3.5</ecNumber>
    </recommendedName>
</protein>
<evidence type="ECO:0000256" key="1">
    <source>
        <dbReference type="ARBA" id="ARBA00000815"/>
    </source>
</evidence>
<gene>
    <name evidence="7" type="primary">surE_2</name>
    <name evidence="7" type="ORF">FF011L_40570</name>
</gene>
<dbReference type="KEGG" id="rml:FF011L_40570"/>
<evidence type="ECO:0000259" key="6">
    <source>
        <dbReference type="Pfam" id="PF01975"/>
    </source>
</evidence>
<dbReference type="RefSeq" id="WP_145353295.1">
    <property type="nucleotide sequence ID" value="NZ_CP036262.1"/>
</dbReference>
<evidence type="ECO:0000313" key="7">
    <source>
        <dbReference type="EMBL" id="QDS95264.1"/>
    </source>
</evidence>
<dbReference type="InterPro" id="IPR036523">
    <property type="entry name" value="SurE-like_sf"/>
</dbReference>
<reference evidence="7 8" key="1">
    <citation type="submission" date="2019-02" db="EMBL/GenBank/DDBJ databases">
        <title>Deep-cultivation of Planctomycetes and their phenomic and genomic characterization uncovers novel biology.</title>
        <authorList>
            <person name="Wiegand S."/>
            <person name="Jogler M."/>
            <person name="Boedeker C."/>
            <person name="Pinto D."/>
            <person name="Vollmers J."/>
            <person name="Rivas-Marin E."/>
            <person name="Kohn T."/>
            <person name="Peeters S.H."/>
            <person name="Heuer A."/>
            <person name="Rast P."/>
            <person name="Oberbeckmann S."/>
            <person name="Bunk B."/>
            <person name="Jeske O."/>
            <person name="Meyerdierks A."/>
            <person name="Storesund J.E."/>
            <person name="Kallscheuer N."/>
            <person name="Luecker S."/>
            <person name="Lage O.M."/>
            <person name="Pohl T."/>
            <person name="Merkel B.J."/>
            <person name="Hornburger P."/>
            <person name="Mueller R.-W."/>
            <person name="Bruemmer F."/>
            <person name="Labrenz M."/>
            <person name="Spormann A.M."/>
            <person name="Op den Camp H."/>
            <person name="Overmann J."/>
            <person name="Amann R."/>
            <person name="Jetten M.S.M."/>
            <person name="Mascher T."/>
            <person name="Medema M.H."/>
            <person name="Devos D.P."/>
            <person name="Kaster A.-K."/>
            <person name="Ovreas L."/>
            <person name="Rohde M."/>
            <person name="Galperin M.Y."/>
            <person name="Jogler C."/>
        </authorList>
    </citation>
    <scope>NUCLEOTIDE SEQUENCE [LARGE SCALE GENOMIC DNA]</scope>
    <source>
        <strain evidence="7 8">FF011L</strain>
    </source>
</reference>
<dbReference type="PANTHER" id="PTHR30457">
    <property type="entry name" value="5'-NUCLEOTIDASE SURE"/>
    <property type="match status" value="1"/>
</dbReference>
<sequence length="247" mass="26388">MHVLLTNDDGIDAPGIAALCESLAMACRDPMLEDLEIAVSTIAPDRERSECGHQATLGRPLRIITGANRRWALDGSPVDCVRVGISQFISPVDLVLSGVNNGGNLGVDLLTSGTFAAAKEAALRGVPAVAFSQIRHPDFPVAWDHVPAWISPLIARAILDVAAAKPFLRNVNLPLESAVGDRAQPRIIDCDVDPTPFQLDWAEMGEAECQFSTSYHCRPRVPGGDVQSCFAGSISLTHFDLDRLVGG</sequence>
<evidence type="ECO:0000256" key="4">
    <source>
        <dbReference type="ARBA" id="ARBA00022723"/>
    </source>
</evidence>
<dbReference type="InterPro" id="IPR030048">
    <property type="entry name" value="SurE"/>
</dbReference>
<evidence type="ECO:0000256" key="5">
    <source>
        <dbReference type="ARBA" id="ARBA00022801"/>
    </source>
</evidence>
<evidence type="ECO:0000256" key="2">
    <source>
        <dbReference type="ARBA" id="ARBA00011062"/>
    </source>
</evidence>
<evidence type="ECO:0000313" key="8">
    <source>
        <dbReference type="Proteomes" id="UP000320672"/>
    </source>
</evidence>
<name>A0A517MK70_9BACT</name>
<comment type="similarity">
    <text evidence="2">Belongs to the SurE nucleotidase family.</text>
</comment>
<evidence type="ECO:0000256" key="3">
    <source>
        <dbReference type="ARBA" id="ARBA00012643"/>
    </source>
</evidence>
<dbReference type="NCBIfam" id="TIGR00087">
    <property type="entry name" value="surE"/>
    <property type="match status" value="1"/>
</dbReference>
<accession>A0A517MK70</accession>
<dbReference type="Proteomes" id="UP000320672">
    <property type="component" value="Chromosome"/>
</dbReference>
<dbReference type="EMBL" id="CP036262">
    <property type="protein sequence ID" value="QDS95264.1"/>
    <property type="molecule type" value="Genomic_DNA"/>
</dbReference>
<feature type="domain" description="Survival protein SurE-like phosphatase/nucleotidase" evidence="6">
    <location>
        <begin position="3"/>
        <end position="176"/>
    </location>
</feature>
<dbReference type="Gene3D" id="3.40.1210.10">
    <property type="entry name" value="Survival protein SurE-like phosphatase/nucleotidase"/>
    <property type="match status" value="1"/>
</dbReference>
<dbReference type="AlphaFoldDB" id="A0A517MK70"/>
<dbReference type="PANTHER" id="PTHR30457:SF0">
    <property type="entry name" value="PHOSPHATASE, PUTATIVE (AFU_ORTHOLOGUE AFUA_4G01070)-RELATED"/>
    <property type="match status" value="1"/>
</dbReference>